<feature type="region of interest" description="Disordered" evidence="2">
    <location>
        <begin position="1"/>
        <end position="21"/>
    </location>
</feature>
<organism evidence="4 5">
    <name type="scientific">Pristionchus entomophagus</name>
    <dbReference type="NCBI Taxonomy" id="358040"/>
    <lineage>
        <taxon>Eukaryota</taxon>
        <taxon>Metazoa</taxon>
        <taxon>Ecdysozoa</taxon>
        <taxon>Nematoda</taxon>
        <taxon>Chromadorea</taxon>
        <taxon>Rhabditida</taxon>
        <taxon>Rhabditina</taxon>
        <taxon>Diplogasteromorpha</taxon>
        <taxon>Diplogasteroidea</taxon>
        <taxon>Neodiplogasteridae</taxon>
        <taxon>Pristionchus</taxon>
    </lineage>
</organism>
<protein>
    <recommendedName>
        <fullName evidence="3">26S proteasome regulatory subunit Rpn7 N-terminal domain-containing protein</fullName>
    </recommendedName>
</protein>
<dbReference type="PANTHER" id="PTHR14145">
    <property type="entry name" value="26S PROTESOME SUBUNIT 6"/>
    <property type="match status" value="1"/>
</dbReference>
<dbReference type="EMBL" id="BTSX01000007">
    <property type="protein sequence ID" value="GMT08051.1"/>
    <property type="molecule type" value="Genomic_DNA"/>
</dbReference>
<keyword evidence="1" id="KW-0175">Coiled coil</keyword>
<dbReference type="AlphaFoldDB" id="A0AAV5ULQ1"/>
<proteinExistence type="predicted"/>
<dbReference type="InterPro" id="IPR045135">
    <property type="entry name" value="Rpn7_N"/>
</dbReference>
<feature type="compositionally biased region" description="Polar residues" evidence="2">
    <location>
        <begin position="1"/>
        <end position="17"/>
    </location>
</feature>
<evidence type="ECO:0000259" key="3">
    <source>
        <dbReference type="Pfam" id="PF10602"/>
    </source>
</evidence>
<keyword evidence="5" id="KW-1185">Reference proteome</keyword>
<feature type="coiled-coil region" evidence="1">
    <location>
        <begin position="89"/>
        <end position="116"/>
    </location>
</feature>
<feature type="domain" description="26S proteasome regulatory subunit Rpn7 N-terminal" evidence="3">
    <location>
        <begin position="81"/>
        <end position="147"/>
    </location>
</feature>
<dbReference type="Gene3D" id="1.25.40.570">
    <property type="match status" value="1"/>
</dbReference>
<evidence type="ECO:0000256" key="2">
    <source>
        <dbReference type="SAM" id="MobiDB-lite"/>
    </source>
</evidence>
<evidence type="ECO:0000313" key="4">
    <source>
        <dbReference type="EMBL" id="GMT08051.1"/>
    </source>
</evidence>
<feature type="non-terminal residue" evidence="4">
    <location>
        <position position="147"/>
    </location>
</feature>
<name>A0AAV5ULQ1_9BILA</name>
<dbReference type="GO" id="GO:0043161">
    <property type="term" value="P:proteasome-mediated ubiquitin-dependent protein catabolic process"/>
    <property type="evidence" value="ECO:0007669"/>
    <property type="project" value="TreeGrafter"/>
</dbReference>
<dbReference type="PANTHER" id="PTHR14145:SF1">
    <property type="entry name" value="26S PROTEASOME NON-ATPASE REGULATORY SUBUNIT 6"/>
    <property type="match status" value="1"/>
</dbReference>
<evidence type="ECO:0000256" key="1">
    <source>
        <dbReference type="SAM" id="Coils"/>
    </source>
</evidence>
<evidence type="ECO:0000313" key="5">
    <source>
        <dbReference type="Proteomes" id="UP001432027"/>
    </source>
</evidence>
<feature type="non-terminal residue" evidence="4">
    <location>
        <position position="1"/>
    </location>
</feature>
<comment type="caution">
    <text evidence="4">The sequence shown here is derived from an EMBL/GenBank/DDBJ whole genome shotgun (WGS) entry which is preliminary data.</text>
</comment>
<dbReference type="InterPro" id="IPR019585">
    <property type="entry name" value="Rpn7/CSN1"/>
</dbReference>
<sequence length="147" mass="16957">SNLFQMPEAQKSSTTVETNEKDVISKNPNLELAQSRFLLSHPEVPKEKKEEIWQALFKEIKENDMAPLYKSVCEDLQIPIDSTLHESMKSRNTKKIEEFEAEIEDAEQNLGESEVRQAWLKKSEYLCQIGDKEGSIVALEKTYHKTV</sequence>
<accession>A0AAV5ULQ1</accession>
<dbReference type="Pfam" id="PF10602">
    <property type="entry name" value="RPN7"/>
    <property type="match status" value="1"/>
</dbReference>
<gene>
    <name evidence="4" type="ORF">PENTCL1PPCAC_30225</name>
</gene>
<dbReference type="GO" id="GO:0005838">
    <property type="term" value="C:proteasome regulatory particle"/>
    <property type="evidence" value="ECO:0007669"/>
    <property type="project" value="TreeGrafter"/>
</dbReference>
<dbReference type="Proteomes" id="UP001432027">
    <property type="component" value="Unassembled WGS sequence"/>
</dbReference>
<reference evidence="4" key="1">
    <citation type="submission" date="2023-10" db="EMBL/GenBank/DDBJ databases">
        <title>Genome assembly of Pristionchus species.</title>
        <authorList>
            <person name="Yoshida K."/>
            <person name="Sommer R.J."/>
        </authorList>
    </citation>
    <scope>NUCLEOTIDE SEQUENCE</scope>
    <source>
        <strain evidence="4">RS0144</strain>
    </source>
</reference>